<dbReference type="Pfam" id="PF00149">
    <property type="entry name" value="Metallophos"/>
    <property type="match status" value="1"/>
</dbReference>
<reference evidence="2" key="2">
    <citation type="submission" date="2021-08" db="EMBL/GenBank/DDBJ databases">
        <authorList>
            <person name="Tani A."/>
            <person name="Ola A."/>
            <person name="Ogura Y."/>
            <person name="Katsura K."/>
            <person name="Hayashi T."/>
        </authorList>
    </citation>
    <scope>NUCLEOTIDE SEQUENCE</scope>
    <source>
        <strain evidence="2">DSM 14458</strain>
    </source>
</reference>
<accession>A0ABQ4UT63</accession>
<dbReference type="InterPro" id="IPR029052">
    <property type="entry name" value="Metallo-depent_PP-like"/>
</dbReference>
<proteinExistence type="predicted"/>
<dbReference type="RefSeq" id="WP_012452136.1">
    <property type="nucleotide sequence ID" value="NZ_BPRE01000004.1"/>
</dbReference>
<gene>
    <name evidence="2" type="primary">cpdA_1</name>
    <name evidence="2" type="ORF">BGCPKDLD_1464</name>
</gene>
<name>A0ABQ4UT63_9HYPH</name>
<dbReference type="PANTHER" id="PTHR37844">
    <property type="entry name" value="SER/THR PROTEIN PHOSPHATASE SUPERFAMILY (AFU_ORTHOLOGUE AFUA_1G14840)"/>
    <property type="match status" value="1"/>
</dbReference>
<dbReference type="EMBL" id="BPRE01000004">
    <property type="protein sequence ID" value="GJE74890.1"/>
    <property type="molecule type" value="Genomic_DNA"/>
</dbReference>
<dbReference type="InterPro" id="IPR004843">
    <property type="entry name" value="Calcineurin-like_PHP"/>
</dbReference>
<evidence type="ECO:0000313" key="2">
    <source>
        <dbReference type="EMBL" id="GJE74890.1"/>
    </source>
</evidence>
<comment type="caution">
    <text evidence="2">The sequence shown here is derived from an EMBL/GenBank/DDBJ whole genome shotgun (WGS) entry which is preliminary data.</text>
</comment>
<dbReference type="Gene3D" id="3.60.21.10">
    <property type="match status" value="1"/>
</dbReference>
<feature type="domain" description="Calcineurin-like phosphoesterase" evidence="1">
    <location>
        <begin position="3"/>
        <end position="230"/>
    </location>
</feature>
<dbReference type="SUPFAM" id="SSF56300">
    <property type="entry name" value="Metallo-dependent phosphatases"/>
    <property type="match status" value="1"/>
</dbReference>
<dbReference type="PANTHER" id="PTHR37844:SF2">
    <property type="entry name" value="SER_THR PROTEIN PHOSPHATASE SUPERFAMILY (AFU_ORTHOLOGUE AFUA_1G14840)"/>
    <property type="match status" value="1"/>
</dbReference>
<protein>
    <submittedName>
        <fullName evidence="2">3',5'-cyclic adenosine monophosphate phosphodiesterase CpdA</fullName>
    </submittedName>
</protein>
<reference evidence="2" key="1">
    <citation type="journal article" date="2021" name="Front. Microbiol.">
        <title>Comprehensive Comparative Genomics and Phenotyping of Methylobacterium Species.</title>
        <authorList>
            <person name="Alessa O."/>
            <person name="Ogura Y."/>
            <person name="Fujitani Y."/>
            <person name="Takami H."/>
            <person name="Hayashi T."/>
            <person name="Sahin N."/>
            <person name="Tani A."/>
        </authorList>
    </citation>
    <scope>NUCLEOTIDE SEQUENCE</scope>
    <source>
        <strain evidence="2">DSM 14458</strain>
    </source>
</reference>
<keyword evidence="3" id="KW-1185">Reference proteome</keyword>
<evidence type="ECO:0000259" key="1">
    <source>
        <dbReference type="Pfam" id="PF00149"/>
    </source>
</evidence>
<evidence type="ECO:0000313" key="3">
    <source>
        <dbReference type="Proteomes" id="UP001055093"/>
    </source>
</evidence>
<dbReference type="Proteomes" id="UP001055093">
    <property type="component" value="Unassembled WGS sequence"/>
</dbReference>
<organism evidence="2 3">
    <name type="scientific">Methylorubrum suomiense</name>
    <dbReference type="NCBI Taxonomy" id="144191"/>
    <lineage>
        <taxon>Bacteria</taxon>
        <taxon>Pseudomonadati</taxon>
        <taxon>Pseudomonadota</taxon>
        <taxon>Alphaproteobacteria</taxon>
        <taxon>Hyphomicrobiales</taxon>
        <taxon>Methylobacteriaceae</taxon>
        <taxon>Methylorubrum</taxon>
    </lineage>
</organism>
<sequence>MTTVWILSDLHIDATPWVPPPGPRVDVAIVAGDIADGLTRRALPWLAEHVVPRARHVIYAPGNHDFWRVRLPDELARARDAAAAAGVTLLDSGQSRRVGEIEIIGATLWTDYAIAGAGHQALAMRVAGDRQTGMRDHRLIQTRDRLGTPAPFRPPAAAALHAEHRARIERRLAEPWAGPRIVVTHHAPHPRSLLHGEVREVIDAAYASDLTAILEGEHAPDLWIHGHVHRTVDYRVGCTRVLANARGHDTSHRRRSGEWVVELENPDFDPALVLEL</sequence>